<accession>A0A1V0SC78</accession>
<reference evidence="1" key="1">
    <citation type="journal article" date="2017" name="Science">
        <title>Giant viruses with an expanded complement of translation system components.</title>
        <authorList>
            <person name="Schulz F."/>
            <person name="Yutin N."/>
            <person name="Ivanova N.N."/>
            <person name="Ortega D.R."/>
            <person name="Lee T.K."/>
            <person name="Vierheilig J."/>
            <person name="Daims H."/>
            <person name="Horn M."/>
            <person name="Wagner M."/>
            <person name="Jensen G.J."/>
            <person name="Kyrpides N.C."/>
            <person name="Koonin E.V."/>
            <person name="Woyke T."/>
        </authorList>
    </citation>
    <scope>NUCLEOTIDE SEQUENCE</scope>
    <source>
        <strain evidence="1">CTV1</strain>
    </source>
</reference>
<protein>
    <submittedName>
        <fullName evidence="1">Uncharacterized protein</fullName>
    </submittedName>
</protein>
<evidence type="ECO:0000313" key="1">
    <source>
        <dbReference type="EMBL" id="ARF09320.1"/>
    </source>
</evidence>
<gene>
    <name evidence="1" type="ORF">Catovirus_2_269</name>
</gene>
<sequence length="213" mass="25366">MYNPSMRNIYYLHINAPSYFFDIMCSNQIPKEELDKISKRNKEKFLEIKHKKSLNIWFDELKKIYANNWSIVESEYNVISNKYNFDKKKLSDLCPSNIDNELDKLLSLMEEGDIVCTDLYRGVGSFYVYNDGDTMKSTKTISEYGYVLPSVAQRKYTDYIIRFKMIDYLNFTDNGNIIKNYPYGTLSLKLCDRNFLLTEDYPDDILSYWNFYC</sequence>
<dbReference type="EMBL" id="KY684084">
    <property type="protein sequence ID" value="ARF09320.1"/>
    <property type="molecule type" value="Genomic_DNA"/>
</dbReference>
<proteinExistence type="predicted"/>
<name>A0A1V0SC78_9VIRU</name>
<organism evidence="1">
    <name type="scientific">Catovirus CTV1</name>
    <dbReference type="NCBI Taxonomy" id="1977631"/>
    <lineage>
        <taxon>Viruses</taxon>
        <taxon>Varidnaviria</taxon>
        <taxon>Bamfordvirae</taxon>
        <taxon>Nucleocytoviricota</taxon>
        <taxon>Megaviricetes</taxon>
        <taxon>Imitervirales</taxon>
        <taxon>Mimiviridae</taxon>
        <taxon>Klosneuvirinae</taxon>
        <taxon>Catovirus</taxon>
    </lineage>
</organism>